<dbReference type="SUPFAM" id="SSF52540">
    <property type="entry name" value="P-loop containing nucleoside triphosphate hydrolases"/>
    <property type="match status" value="2"/>
</dbReference>
<keyword evidence="2" id="KW-0813">Transport</keyword>
<evidence type="ECO:0000256" key="1">
    <source>
        <dbReference type="ARBA" id="ARBA00005417"/>
    </source>
</evidence>
<dbReference type="STRING" id="1408435.GCA_000685885_00333"/>
<dbReference type="GO" id="GO:0055085">
    <property type="term" value="P:transmembrane transport"/>
    <property type="evidence" value="ECO:0007669"/>
    <property type="project" value="UniProtKB-ARBA"/>
</dbReference>
<dbReference type="OrthoDB" id="9779287at2"/>
<feature type="domain" description="ABC transporter" evidence="5">
    <location>
        <begin position="7"/>
        <end position="549"/>
    </location>
</feature>
<dbReference type="GO" id="GO:0005524">
    <property type="term" value="F:ATP binding"/>
    <property type="evidence" value="ECO:0007669"/>
    <property type="project" value="UniProtKB-KW"/>
</dbReference>
<dbReference type="AlphaFoldDB" id="A0A2K8NVX5"/>
<dbReference type="InterPro" id="IPR050319">
    <property type="entry name" value="ABC_transp_ATP-bind"/>
</dbReference>
<keyword evidence="7" id="KW-1185">Reference proteome</keyword>
<evidence type="ECO:0000256" key="4">
    <source>
        <dbReference type="ARBA" id="ARBA00022840"/>
    </source>
</evidence>
<dbReference type="Pfam" id="PF08352">
    <property type="entry name" value="oligo_HPY"/>
    <property type="match status" value="1"/>
</dbReference>
<sequence>MAKESLVKVRDLLIEYGHGKNKVSAVKEVSFDIYKGETFGLVGESGSGKSTIGKALMGIEPINDGTVYYQDTLAFGKIPNLIKMNEKMEHHIKVMKLNQTAITKALEVYSEDYKRVYFKYVEGKYYDLKSKETVDYSDNKIRKIEEGLDLKEHKLVSKARDPKLKLVDDAIKKNIKRILKLYKLQDKSLSFLKMLKADGIINQDLLKKVNELHTRTNKLTLKIRKSESTMYLIIQEIEKIRNDVKKSKYKSVKRFFFELGKLLEILITEHKLVSPMIVELKQTQKLSSAIVSKGSDKKDWLKWIGEKLATISDEEKIAELQAVKEFMAMDNIQKTLEQSPKYCLPTNSERHQLKKQMQMIFQDPASSLNDRMPVEQIIAEGLDNFPELYKNEQAAQTYIDWFNLNNPSKAGKITLQNIRYSKVKQFLILQLLTTVGMLPEHLSRYPHEFSGGQRQRIGIARALVMKPSFVVCDEPISALDVSIRAQVINLLSKFQIEFDLTYIFIAHDLSVVRFIANRIAVIYRGDIVELADADELFNNPLHPYTQSLLSAVPLPDPELEKKKKSIKYNPEEQHFDYITDSPKWKEVQKGHFILANDREIAEIKASKRKAKKIEKGA</sequence>
<comment type="similarity">
    <text evidence="1">Belongs to the ABC transporter superfamily.</text>
</comment>
<dbReference type="PROSITE" id="PS00211">
    <property type="entry name" value="ABC_TRANSPORTER_1"/>
    <property type="match status" value="1"/>
</dbReference>
<dbReference type="InterPro" id="IPR003593">
    <property type="entry name" value="AAA+_ATPase"/>
</dbReference>
<dbReference type="PROSITE" id="PS50893">
    <property type="entry name" value="ABC_TRANSPORTER_2"/>
    <property type="match status" value="1"/>
</dbReference>
<evidence type="ECO:0000256" key="2">
    <source>
        <dbReference type="ARBA" id="ARBA00022448"/>
    </source>
</evidence>
<dbReference type="KEGG" id="eml:EMELA_v1c01210"/>
<keyword evidence="4 6" id="KW-0067">ATP-binding</keyword>
<dbReference type="InterPro" id="IPR027417">
    <property type="entry name" value="P-loop_NTPase"/>
</dbReference>
<gene>
    <name evidence="6" type="primary">oppF</name>
    <name evidence="6" type="ORF">EMELA_v1c01210</name>
</gene>
<dbReference type="SMART" id="SM00382">
    <property type="entry name" value="AAA"/>
    <property type="match status" value="1"/>
</dbReference>
<name>A0A2K8NVX5_9MOLU</name>
<proteinExistence type="inferred from homology"/>
<dbReference type="RefSeq" id="WP_028124014.1">
    <property type="nucleotide sequence ID" value="NZ_CP024964.1"/>
</dbReference>
<dbReference type="PANTHER" id="PTHR43776">
    <property type="entry name" value="TRANSPORT ATP-BINDING PROTEIN"/>
    <property type="match status" value="1"/>
</dbReference>
<dbReference type="GO" id="GO:0016887">
    <property type="term" value="F:ATP hydrolysis activity"/>
    <property type="evidence" value="ECO:0007669"/>
    <property type="project" value="InterPro"/>
</dbReference>
<dbReference type="CDD" id="cd03257">
    <property type="entry name" value="ABC_NikE_OppD_transporters"/>
    <property type="match status" value="1"/>
</dbReference>
<evidence type="ECO:0000313" key="6">
    <source>
        <dbReference type="EMBL" id="ATZ17706.1"/>
    </source>
</evidence>
<dbReference type="Proteomes" id="UP000231896">
    <property type="component" value="Chromosome"/>
</dbReference>
<dbReference type="InterPro" id="IPR017871">
    <property type="entry name" value="ABC_transporter-like_CS"/>
</dbReference>
<accession>A0A2K8NVX5</accession>
<dbReference type="GO" id="GO:0015833">
    <property type="term" value="P:peptide transport"/>
    <property type="evidence" value="ECO:0007669"/>
    <property type="project" value="InterPro"/>
</dbReference>
<organism evidence="6 7">
    <name type="scientific">Mesoplasma melaleucae</name>
    <dbReference type="NCBI Taxonomy" id="81459"/>
    <lineage>
        <taxon>Bacteria</taxon>
        <taxon>Bacillati</taxon>
        <taxon>Mycoplasmatota</taxon>
        <taxon>Mollicutes</taxon>
        <taxon>Entomoplasmatales</taxon>
        <taxon>Entomoplasmataceae</taxon>
        <taxon>Mesoplasma</taxon>
    </lineage>
</organism>
<evidence type="ECO:0000313" key="7">
    <source>
        <dbReference type="Proteomes" id="UP000231896"/>
    </source>
</evidence>
<dbReference type="InterPro" id="IPR003439">
    <property type="entry name" value="ABC_transporter-like_ATP-bd"/>
</dbReference>
<dbReference type="EMBL" id="CP024964">
    <property type="protein sequence ID" value="ATZ17706.1"/>
    <property type="molecule type" value="Genomic_DNA"/>
</dbReference>
<dbReference type="InterPro" id="IPR013563">
    <property type="entry name" value="Oligopep_ABC_C"/>
</dbReference>
<dbReference type="Pfam" id="PF00005">
    <property type="entry name" value="ABC_tran"/>
    <property type="match status" value="2"/>
</dbReference>
<reference evidence="6 7" key="1">
    <citation type="submission" date="2017-11" db="EMBL/GenBank/DDBJ databases">
        <title>Genome sequence of Entomoplasma melaleucae M1 (ATCC 49191).</title>
        <authorList>
            <person name="Lo W.-S."/>
            <person name="Gasparich G.E."/>
            <person name="Kuo C.-H."/>
        </authorList>
    </citation>
    <scope>NUCLEOTIDE SEQUENCE [LARGE SCALE GENOMIC DNA]</scope>
    <source>
        <strain evidence="6 7">M1</strain>
    </source>
</reference>
<dbReference type="Gene3D" id="3.40.50.300">
    <property type="entry name" value="P-loop containing nucleotide triphosphate hydrolases"/>
    <property type="match status" value="2"/>
</dbReference>
<keyword evidence="3" id="KW-0547">Nucleotide-binding</keyword>
<dbReference type="PANTHER" id="PTHR43776:SF7">
    <property type="entry name" value="D,D-DIPEPTIDE TRANSPORT ATP-BINDING PROTEIN DDPF-RELATED"/>
    <property type="match status" value="1"/>
</dbReference>
<evidence type="ECO:0000256" key="3">
    <source>
        <dbReference type="ARBA" id="ARBA00022741"/>
    </source>
</evidence>
<protein>
    <submittedName>
        <fullName evidence="6">Oligopeptide ABC transporter ATP-binding protein</fullName>
    </submittedName>
</protein>
<evidence type="ECO:0000259" key="5">
    <source>
        <dbReference type="PROSITE" id="PS50893"/>
    </source>
</evidence>